<dbReference type="KEGG" id="tfr:BR63_15665"/>
<gene>
    <name evidence="9" type="primary">mreD</name>
    <name evidence="9" type="ORF">BR63_15665</name>
</gene>
<evidence type="ECO:0000256" key="5">
    <source>
        <dbReference type="ARBA" id="ARBA00022960"/>
    </source>
</evidence>
<feature type="transmembrane region" description="Helical" evidence="8">
    <location>
        <begin position="128"/>
        <end position="148"/>
    </location>
</feature>
<feature type="transmembrane region" description="Helical" evidence="8">
    <location>
        <begin position="6"/>
        <end position="26"/>
    </location>
</feature>
<dbReference type="AlphaFoldDB" id="A0A7G6E679"/>
<dbReference type="Pfam" id="PF04093">
    <property type="entry name" value="MreD"/>
    <property type="match status" value="1"/>
</dbReference>
<evidence type="ECO:0000313" key="10">
    <source>
        <dbReference type="Proteomes" id="UP000515847"/>
    </source>
</evidence>
<comment type="similarity">
    <text evidence="2">Belongs to the MreD family.</text>
</comment>
<dbReference type="RefSeq" id="WP_034421887.1">
    <property type="nucleotide sequence ID" value="NZ_CP045798.1"/>
</dbReference>
<evidence type="ECO:0000256" key="3">
    <source>
        <dbReference type="ARBA" id="ARBA00022475"/>
    </source>
</evidence>
<keyword evidence="3" id="KW-1003">Cell membrane</keyword>
<dbReference type="NCBIfam" id="TIGR03426">
    <property type="entry name" value="shape_MreD"/>
    <property type="match status" value="1"/>
</dbReference>
<comment type="subcellular location">
    <subcellularLocation>
        <location evidence="1">Cell membrane</location>
        <topology evidence="1">Multi-pass membrane protein</topology>
    </subcellularLocation>
</comment>
<organism evidence="9 10">
    <name type="scientific">Thermanaerosceptrum fracticalcis</name>
    <dbReference type="NCBI Taxonomy" id="1712410"/>
    <lineage>
        <taxon>Bacteria</taxon>
        <taxon>Bacillati</taxon>
        <taxon>Bacillota</taxon>
        <taxon>Clostridia</taxon>
        <taxon>Eubacteriales</taxon>
        <taxon>Peptococcaceae</taxon>
        <taxon>Thermanaerosceptrum</taxon>
    </lineage>
</organism>
<keyword evidence="10" id="KW-1185">Reference proteome</keyword>
<feature type="transmembrane region" description="Helical" evidence="8">
    <location>
        <begin position="33"/>
        <end position="56"/>
    </location>
</feature>
<dbReference type="Proteomes" id="UP000515847">
    <property type="component" value="Chromosome"/>
</dbReference>
<dbReference type="EMBL" id="CP045798">
    <property type="protein sequence ID" value="QNB47583.1"/>
    <property type="molecule type" value="Genomic_DNA"/>
</dbReference>
<protein>
    <submittedName>
        <fullName evidence="9">Rod shape-determining protein MreD</fullName>
    </submittedName>
</protein>
<feature type="transmembrane region" description="Helical" evidence="8">
    <location>
        <begin position="68"/>
        <end position="88"/>
    </location>
</feature>
<evidence type="ECO:0000256" key="4">
    <source>
        <dbReference type="ARBA" id="ARBA00022692"/>
    </source>
</evidence>
<dbReference type="GO" id="GO:0008360">
    <property type="term" value="P:regulation of cell shape"/>
    <property type="evidence" value="ECO:0007669"/>
    <property type="project" value="UniProtKB-KW"/>
</dbReference>
<reference evidence="9 10" key="1">
    <citation type="journal article" date="2019" name="Front. Microbiol.">
        <title>Thermoanaerosceptrum fracticalcis gen. nov. sp. nov., a Novel Fumarate-Fermenting Microorganism From a Deep Fractured Carbonate Aquifer of the US Great Basin.</title>
        <authorList>
            <person name="Hamilton-Brehm S.D."/>
            <person name="Stewart L.E."/>
            <person name="Zavarin M."/>
            <person name="Caldwell M."/>
            <person name="Lawson P.A."/>
            <person name="Onstott T.C."/>
            <person name="Grzymski J."/>
            <person name="Neveux I."/>
            <person name="Lollar B.S."/>
            <person name="Russell C.E."/>
            <person name="Moser D.P."/>
        </authorList>
    </citation>
    <scope>NUCLEOTIDE SEQUENCE [LARGE SCALE GENOMIC DNA]</scope>
    <source>
        <strain evidence="9 10">DRI-13</strain>
    </source>
</reference>
<evidence type="ECO:0000256" key="8">
    <source>
        <dbReference type="SAM" id="Phobius"/>
    </source>
</evidence>
<dbReference type="InterPro" id="IPR007227">
    <property type="entry name" value="Cell_shape_determining_MreD"/>
</dbReference>
<keyword evidence="7 8" id="KW-0472">Membrane</keyword>
<dbReference type="InterPro" id="IPR017225">
    <property type="entry name" value="Cell_shape_determin_MreD_prd"/>
</dbReference>
<dbReference type="PIRSF" id="PIRSF037497">
    <property type="entry name" value="MreD_Clostridium/Treponema_prd"/>
    <property type="match status" value="1"/>
</dbReference>
<proteinExistence type="inferred from homology"/>
<evidence type="ECO:0000256" key="7">
    <source>
        <dbReference type="ARBA" id="ARBA00023136"/>
    </source>
</evidence>
<dbReference type="OrthoDB" id="9796616at2"/>
<evidence type="ECO:0000256" key="6">
    <source>
        <dbReference type="ARBA" id="ARBA00022989"/>
    </source>
</evidence>
<evidence type="ECO:0000313" key="9">
    <source>
        <dbReference type="EMBL" id="QNB47583.1"/>
    </source>
</evidence>
<dbReference type="GO" id="GO:0005886">
    <property type="term" value="C:plasma membrane"/>
    <property type="evidence" value="ECO:0007669"/>
    <property type="project" value="UniProtKB-SubCell"/>
</dbReference>
<keyword evidence="4 8" id="KW-0812">Transmembrane</keyword>
<evidence type="ECO:0000256" key="2">
    <source>
        <dbReference type="ARBA" id="ARBA00007776"/>
    </source>
</evidence>
<name>A0A7G6E679_THEFR</name>
<evidence type="ECO:0000256" key="1">
    <source>
        <dbReference type="ARBA" id="ARBA00004651"/>
    </source>
</evidence>
<keyword evidence="5" id="KW-0133">Cell shape</keyword>
<feature type="transmembrane region" description="Helical" evidence="8">
    <location>
        <begin position="95"/>
        <end position="116"/>
    </location>
</feature>
<keyword evidence="6 8" id="KW-1133">Transmembrane helix</keyword>
<accession>A0A7G6E679</accession>
<sequence>MSYPVLFFLAIIGLVLQSTLFNHLIIAGVKPDIILILALFYSIFQGPGRGGVFGFFLGLLEDIFLGRFIGMNALTKGLTSFVFGWIATGAFRENLLVPFLTLFVGTLFNELIFLSLGKIMGLTWSWNLWLWKGIPLAIYNSCLVPFIYARFYNWATQNDETQAG</sequence>